<comment type="caution">
    <text evidence="1">The sequence shown here is derived from an EMBL/GenBank/DDBJ whole genome shotgun (WGS) entry which is preliminary data.</text>
</comment>
<dbReference type="Proteomes" id="UP000193146">
    <property type="component" value="Unassembled WGS sequence"/>
</dbReference>
<gene>
    <name evidence="1" type="ORF">B7G54_16820</name>
</gene>
<accession>A0A1X1PGX6</accession>
<dbReference type="EMBL" id="NBYX01000007">
    <property type="protein sequence ID" value="ORT85496.1"/>
    <property type="molecule type" value="Genomic_DNA"/>
</dbReference>
<evidence type="ECO:0000313" key="2">
    <source>
        <dbReference type="Proteomes" id="UP000193146"/>
    </source>
</evidence>
<name>A0A1X1PGX6_9BURK</name>
<keyword evidence="2" id="KW-1185">Reference proteome</keyword>
<organism evidence="1 2">
    <name type="scientific">Burkholderia puraquae</name>
    <dbReference type="NCBI Taxonomy" id="1904757"/>
    <lineage>
        <taxon>Bacteria</taxon>
        <taxon>Pseudomonadati</taxon>
        <taxon>Pseudomonadota</taxon>
        <taxon>Betaproteobacteria</taxon>
        <taxon>Burkholderiales</taxon>
        <taxon>Burkholderiaceae</taxon>
        <taxon>Burkholderia</taxon>
        <taxon>Burkholderia cepacia complex</taxon>
    </lineage>
</organism>
<sequence>MPCVLMFSIAEPTLLLIVVEPSLLYVTYDGAEIVPVVGS</sequence>
<dbReference type="AlphaFoldDB" id="A0A1X1PGX6"/>
<proteinExistence type="predicted"/>
<reference evidence="1 2" key="1">
    <citation type="submission" date="2017-04" db="EMBL/GenBank/DDBJ databases">
        <title>Burkholderia puraquae sp. nov., a novel Burkholderia cepacia complex species from hospital setting samples.</title>
        <authorList>
            <person name="Martina P."/>
            <person name="Leguizamon M."/>
            <person name="Prieto C."/>
            <person name="Sousa S."/>
            <person name="Montanaro P."/>
            <person name="Draghi W."/>
            <person name="Staembler M."/>
            <person name="Bettiol M."/>
            <person name="Figoli C."/>
            <person name="Palau J."/>
            <person name="Alvarez F."/>
            <person name="Benetti S."/>
            <person name="Anchat E."/>
            <person name="Vescina C."/>
            <person name="Ferreras J."/>
            <person name="Lasch P."/>
            <person name="Lagares A."/>
            <person name="Zorreguieta A."/>
            <person name="Yantorno O."/>
            <person name="Bosch A."/>
        </authorList>
    </citation>
    <scope>NUCLEOTIDE SEQUENCE [LARGE SCALE GENOMIC DNA]</scope>
    <source>
        <strain evidence="1 2">CAMPA 1040</strain>
    </source>
</reference>
<evidence type="ECO:0000313" key="1">
    <source>
        <dbReference type="EMBL" id="ORT85496.1"/>
    </source>
</evidence>
<protein>
    <submittedName>
        <fullName evidence="1">Chromosome partitioning protein ParA</fullName>
    </submittedName>
</protein>